<comment type="caution">
    <text evidence="1">The sequence shown here is derived from an EMBL/GenBank/DDBJ whole genome shotgun (WGS) entry which is preliminary data.</text>
</comment>
<evidence type="ECO:0000313" key="1">
    <source>
        <dbReference type="EMBL" id="MCT1606084.1"/>
    </source>
</evidence>
<evidence type="ECO:0000313" key="2">
    <source>
        <dbReference type="Proteomes" id="UP001205046"/>
    </source>
</evidence>
<sequence length="317" mass="34611">MGHRPPAPKVRYIDQVIGEETHGIDFGYFGGAFRNQAADVVHILDLNPLLGESTKDSARVAEAKSFVETLQEQRTALVQTILDSTPADDAAQQILDEATETFIVLDNHTPTPDASRTVVVPHAHFRSRFFGYPRAHEVAGRLLCVARSELSRSAEGPLKVFSVTDTPGLSLRVVGDEDPALEQLIPRAVRRAGGSVSARTELLSDAELVREIDAAEYVILPQVTSLEDMTLLYLALSLDRPVMLPESELARELGAEVGPGWINCFDGPVTAEGIDQLVAQARALPRSVRPDLDARDPEVIARRYAEVYRAAAKSVTR</sequence>
<dbReference type="EMBL" id="JALXMO010000003">
    <property type="protein sequence ID" value="MCT1606084.1"/>
    <property type="molecule type" value="Genomic_DNA"/>
</dbReference>
<dbReference type="RefSeq" id="WP_260072310.1">
    <property type="nucleotide sequence ID" value="NZ_JALXMO010000003.1"/>
</dbReference>
<dbReference type="Proteomes" id="UP001205046">
    <property type="component" value="Unassembled WGS sequence"/>
</dbReference>
<gene>
    <name evidence="1" type="ORF">M3B43_01850</name>
</gene>
<accession>A0ABT2HN23</accession>
<evidence type="ECO:0008006" key="3">
    <source>
        <dbReference type="Google" id="ProtNLM"/>
    </source>
</evidence>
<keyword evidence="2" id="KW-1185">Reference proteome</keyword>
<protein>
    <recommendedName>
        <fullName evidence="3">Glycosyltransferase</fullName>
    </recommendedName>
</protein>
<name>A0ABT2HN23_9MICC</name>
<reference evidence="1 2" key="1">
    <citation type="submission" date="2022-04" db="EMBL/GenBank/DDBJ databases">
        <title>Human microbiome associated bacterial genomes.</title>
        <authorList>
            <person name="Sandstrom S."/>
            <person name="Salamzade R."/>
            <person name="Kalan L.R."/>
        </authorList>
    </citation>
    <scope>NUCLEOTIDE SEQUENCE [LARGE SCALE GENOMIC DNA]</scope>
    <source>
        <strain evidence="2">p3-SID767</strain>
    </source>
</reference>
<organism evidence="1 2">
    <name type="scientific">Nesterenkonia massiliensis</name>
    <dbReference type="NCBI Taxonomy" id="1232429"/>
    <lineage>
        <taxon>Bacteria</taxon>
        <taxon>Bacillati</taxon>
        <taxon>Actinomycetota</taxon>
        <taxon>Actinomycetes</taxon>
        <taxon>Micrococcales</taxon>
        <taxon>Micrococcaceae</taxon>
        <taxon>Nesterenkonia</taxon>
    </lineage>
</organism>
<proteinExistence type="predicted"/>